<reference evidence="2 3" key="1">
    <citation type="journal article" date="2012" name="Science">
        <title>The Paleozoic origin of enzymatic lignin decomposition reconstructed from 31 fungal genomes.</title>
        <authorList>
            <person name="Floudas D."/>
            <person name="Binder M."/>
            <person name="Riley R."/>
            <person name="Barry K."/>
            <person name="Blanchette R.A."/>
            <person name="Henrissat B."/>
            <person name="Martinez A.T."/>
            <person name="Otillar R."/>
            <person name="Spatafora J.W."/>
            <person name="Yadav J.S."/>
            <person name="Aerts A."/>
            <person name="Benoit I."/>
            <person name="Boyd A."/>
            <person name="Carlson A."/>
            <person name="Copeland A."/>
            <person name="Coutinho P.M."/>
            <person name="de Vries R.P."/>
            <person name="Ferreira P."/>
            <person name="Findley K."/>
            <person name="Foster B."/>
            <person name="Gaskell J."/>
            <person name="Glotzer D."/>
            <person name="Gorecki P."/>
            <person name="Heitman J."/>
            <person name="Hesse C."/>
            <person name="Hori C."/>
            <person name="Igarashi K."/>
            <person name="Jurgens J.A."/>
            <person name="Kallen N."/>
            <person name="Kersten P."/>
            <person name="Kohler A."/>
            <person name="Kuees U."/>
            <person name="Kumar T.K.A."/>
            <person name="Kuo A."/>
            <person name="LaButti K."/>
            <person name="Larrondo L.F."/>
            <person name="Lindquist E."/>
            <person name="Ling A."/>
            <person name="Lombard V."/>
            <person name="Lucas S."/>
            <person name="Lundell T."/>
            <person name="Martin R."/>
            <person name="McLaughlin D.J."/>
            <person name="Morgenstern I."/>
            <person name="Morin E."/>
            <person name="Murat C."/>
            <person name="Nagy L.G."/>
            <person name="Nolan M."/>
            <person name="Ohm R.A."/>
            <person name="Patyshakuliyeva A."/>
            <person name="Rokas A."/>
            <person name="Ruiz-Duenas F.J."/>
            <person name="Sabat G."/>
            <person name="Salamov A."/>
            <person name="Samejima M."/>
            <person name="Schmutz J."/>
            <person name="Slot J.C."/>
            <person name="St John F."/>
            <person name="Stenlid J."/>
            <person name="Sun H."/>
            <person name="Sun S."/>
            <person name="Syed K."/>
            <person name="Tsang A."/>
            <person name="Wiebenga A."/>
            <person name="Young D."/>
            <person name="Pisabarro A."/>
            <person name="Eastwood D.C."/>
            <person name="Martin F."/>
            <person name="Cullen D."/>
            <person name="Grigoriev I.V."/>
            <person name="Hibbett D.S."/>
        </authorList>
    </citation>
    <scope>NUCLEOTIDE SEQUENCE</scope>
    <source>
        <strain evidence="3">FP-58527</strain>
    </source>
</reference>
<keyword evidence="3" id="KW-1185">Reference proteome</keyword>
<evidence type="ECO:0000313" key="2">
    <source>
        <dbReference type="EMBL" id="EPS93601.1"/>
    </source>
</evidence>
<dbReference type="STRING" id="743788.S8DJ19"/>
<protein>
    <submittedName>
        <fullName evidence="2">Uncharacterized protein</fullName>
    </submittedName>
</protein>
<feature type="region of interest" description="Disordered" evidence="1">
    <location>
        <begin position="27"/>
        <end position="87"/>
    </location>
</feature>
<organism evidence="2 3">
    <name type="scientific">Fomitopsis schrenkii</name>
    <name type="common">Brown rot fungus</name>
    <dbReference type="NCBI Taxonomy" id="2126942"/>
    <lineage>
        <taxon>Eukaryota</taxon>
        <taxon>Fungi</taxon>
        <taxon>Dikarya</taxon>
        <taxon>Basidiomycota</taxon>
        <taxon>Agaricomycotina</taxon>
        <taxon>Agaricomycetes</taxon>
        <taxon>Polyporales</taxon>
        <taxon>Fomitopsis</taxon>
    </lineage>
</organism>
<feature type="compositionally biased region" description="Acidic residues" evidence="1">
    <location>
        <begin position="32"/>
        <end position="41"/>
    </location>
</feature>
<dbReference type="EMBL" id="KE504266">
    <property type="protein sequence ID" value="EPS93601.1"/>
    <property type="molecule type" value="Genomic_DNA"/>
</dbReference>
<name>S8DJ19_FOMSC</name>
<accession>S8DJ19</accession>
<proteinExistence type="predicted"/>
<evidence type="ECO:0000313" key="3">
    <source>
        <dbReference type="Proteomes" id="UP000015241"/>
    </source>
</evidence>
<dbReference type="AlphaFoldDB" id="S8DJ19"/>
<evidence type="ECO:0000256" key="1">
    <source>
        <dbReference type="SAM" id="MobiDB-lite"/>
    </source>
</evidence>
<dbReference type="OrthoDB" id="10640733at2759"/>
<dbReference type="HOGENOM" id="CLU_1695495_0_0_1"/>
<sequence>MSQPSLPLHSQYPNVIDISWRTNLRYDPRIGDDDDDDDDDTYPSYHGPRDAQPLRQVRIETPSWGPGGSQGRSSPRNTARQPPRTKTWADHWSILRHTAARYFPLDLSWIPANLSWSKIKPVIRSSVMAFVSVIFVVLSPIEHITGQGVHTRAAD</sequence>
<dbReference type="Proteomes" id="UP000015241">
    <property type="component" value="Unassembled WGS sequence"/>
</dbReference>
<gene>
    <name evidence="2" type="ORF">FOMPIDRAFT_1055838</name>
</gene>
<dbReference type="InParanoid" id="S8DJ19"/>